<feature type="domain" description="AB hydrolase-1" evidence="1">
    <location>
        <begin position="52"/>
        <end position="293"/>
    </location>
</feature>
<organism evidence="2 3">
    <name type="scientific">Micromonospora pallida</name>
    <dbReference type="NCBI Taxonomy" id="145854"/>
    <lineage>
        <taxon>Bacteria</taxon>
        <taxon>Bacillati</taxon>
        <taxon>Actinomycetota</taxon>
        <taxon>Actinomycetes</taxon>
        <taxon>Micromonosporales</taxon>
        <taxon>Micromonosporaceae</taxon>
        <taxon>Micromonospora</taxon>
    </lineage>
</organism>
<dbReference type="GO" id="GO:0003824">
    <property type="term" value="F:catalytic activity"/>
    <property type="evidence" value="ECO:0007669"/>
    <property type="project" value="UniProtKB-ARBA"/>
</dbReference>
<dbReference type="PANTHER" id="PTHR43139">
    <property type="entry name" value="SI:DKEY-122A22.2"/>
    <property type="match status" value="1"/>
</dbReference>
<gene>
    <name evidence="2" type="ORF">GA0074692_1203</name>
</gene>
<accession>A0A1C6RWP7</accession>
<dbReference type="AlphaFoldDB" id="A0A1C6RWP7"/>
<dbReference type="EMBL" id="FMHW01000002">
    <property type="protein sequence ID" value="SCL21564.1"/>
    <property type="molecule type" value="Genomic_DNA"/>
</dbReference>
<reference evidence="3" key="1">
    <citation type="submission" date="2016-06" db="EMBL/GenBank/DDBJ databases">
        <authorList>
            <person name="Varghese N."/>
            <person name="Submissions Spin"/>
        </authorList>
    </citation>
    <scope>NUCLEOTIDE SEQUENCE [LARGE SCALE GENOMIC DNA]</scope>
    <source>
        <strain evidence="3">DSM 43817</strain>
    </source>
</reference>
<dbReference type="Pfam" id="PF12697">
    <property type="entry name" value="Abhydrolase_6"/>
    <property type="match status" value="1"/>
</dbReference>
<dbReference type="InterPro" id="IPR000073">
    <property type="entry name" value="AB_hydrolase_1"/>
</dbReference>
<evidence type="ECO:0000313" key="2">
    <source>
        <dbReference type="EMBL" id="SCL21564.1"/>
    </source>
</evidence>
<dbReference type="Gene3D" id="3.40.50.1820">
    <property type="entry name" value="alpha/beta hydrolase"/>
    <property type="match status" value="1"/>
</dbReference>
<dbReference type="STRING" id="145854.GA0074692_1203"/>
<proteinExistence type="predicted"/>
<keyword evidence="3" id="KW-1185">Reference proteome</keyword>
<dbReference type="SUPFAM" id="SSF53474">
    <property type="entry name" value="alpha/beta-Hydrolases"/>
    <property type="match status" value="1"/>
</dbReference>
<evidence type="ECO:0000259" key="1">
    <source>
        <dbReference type="Pfam" id="PF12697"/>
    </source>
</evidence>
<dbReference type="InterPro" id="IPR052370">
    <property type="entry name" value="Meta-cleavage_hydrolase"/>
</dbReference>
<sequence length="309" mass="32941">MFAVVSGAGWSYETLSRRDDDRRHPAPGRSIDVGGHRLHLHCTGAAGGAPTVVFEAGLGESSTTWATLHQRLTAGTARVRACSYDRAGYAWSDPGPGRRDAGRLAEELHTLLDRAGERGPFVLVGHSFGGFVVRLFADRWPGETAGMVLVDVTDERGIGELEASAPIVRTQMTAFRFAARTGLVRLFPGLAVPADAPPAVRAHAAVVYRSTSMAAAADEAAASADSARLVQSTVRPGAWRTWPVVVISAAGQPREALDQHARLAALSSRGQHVVAAIDDHYVHYGQPELVLDAVRRTVDAGGAQRPHRR</sequence>
<dbReference type="InterPro" id="IPR029058">
    <property type="entry name" value="AB_hydrolase_fold"/>
</dbReference>
<name>A0A1C6RWP7_9ACTN</name>
<dbReference type="Proteomes" id="UP000198959">
    <property type="component" value="Unassembled WGS sequence"/>
</dbReference>
<evidence type="ECO:0000313" key="3">
    <source>
        <dbReference type="Proteomes" id="UP000198959"/>
    </source>
</evidence>
<dbReference type="PANTHER" id="PTHR43139:SF52">
    <property type="entry name" value="SI:DKEY-122A22.2"/>
    <property type="match status" value="1"/>
</dbReference>
<protein>
    <submittedName>
        <fullName evidence="2">Pimeloyl-ACP methyl ester carboxylesterase</fullName>
    </submittedName>
</protein>